<name>A0ACB0XPP6_MELEN</name>
<comment type="caution">
    <text evidence="1">The sequence shown here is derived from an EMBL/GenBank/DDBJ whole genome shotgun (WGS) entry which is preliminary data.</text>
</comment>
<evidence type="ECO:0000313" key="2">
    <source>
        <dbReference type="Proteomes" id="UP001497535"/>
    </source>
</evidence>
<gene>
    <name evidence="1" type="ORF">MENTE1834_LOCUS2006</name>
</gene>
<evidence type="ECO:0000313" key="1">
    <source>
        <dbReference type="EMBL" id="CAK5011751.1"/>
    </source>
</evidence>
<reference evidence="1" key="1">
    <citation type="submission" date="2023-11" db="EMBL/GenBank/DDBJ databases">
        <authorList>
            <person name="Poullet M."/>
        </authorList>
    </citation>
    <scope>NUCLEOTIDE SEQUENCE</scope>
    <source>
        <strain evidence="1">E1834</strain>
    </source>
</reference>
<keyword evidence="2" id="KW-1185">Reference proteome</keyword>
<accession>A0ACB0XPP6</accession>
<protein>
    <submittedName>
        <fullName evidence="1">Uncharacterized protein</fullName>
    </submittedName>
</protein>
<dbReference type="EMBL" id="CAVMJV010000001">
    <property type="protein sequence ID" value="CAK5011751.1"/>
    <property type="molecule type" value="Genomic_DNA"/>
</dbReference>
<dbReference type="Proteomes" id="UP001497535">
    <property type="component" value="Unassembled WGS sequence"/>
</dbReference>
<sequence>MQIEPLFHKNINFEPEEVTEKNKEFQLTKFEWNLNFEEGYDSHINICFKAKNKGKYFIYVMLHSRKTLRFFVKIEGEKERCLFGKFKIISENLKNFFEELKEFIHVFAVKTNEKNFEDGQMDFIELTDSDQIFYNGAKILRLGPLFDDGSFEIYFDKNGKINDFLLSNRMLLKNSKNILKDYLIKNRIGG</sequence>
<proteinExistence type="predicted"/>
<organism evidence="1 2">
    <name type="scientific">Meloidogyne enterolobii</name>
    <name type="common">Root-knot nematode worm</name>
    <name type="synonym">Meloidogyne mayaguensis</name>
    <dbReference type="NCBI Taxonomy" id="390850"/>
    <lineage>
        <taxon>Eukaryota</taxon>
        <taxon>Metazoa</taxon>
        <taxon>Ecdysozoa</taxon>
        <taxon>Nematoda</taxon>
        <taxon>Chromadorea</taxon>
        <taxon>Rhabditida</taxon>
        <taxon>Tylenchina</taxon>
        <taxon>Tylenchomorpha</taxon>
        <taxon>Tylenchoidea</taxon>
        <taxon>Meloidogynidae</taxon>
        <taxon>Meloidogyninae</taxon>
        <taxon>Meloidogyne</taxon>
    </lineage>
</organism>